<keyword evidence="6" id="KW-1133">Transmembrane helix</keyword>
<keyword evidence="9" id="KW-1185">Reference proteome</keyword>
<dbReference type="PANTHER" id="PTHR46512">
    <property type="entry name" value="PEPTIDYLPROLYL ISOMERASE"/>
    <property type="match status" value="1"/>
</dbReference>
<comment type="catalytic activity">
    <reaction evidence="3">
        <text>[protein]-peptidylproline (omega=180) = [protein]-peptidylproline (omega=0)</text>
        <dbReference type="Rhea" id="RHEA:16237"/>
        <dbReference type="Rhea" id="RHEA-COMP:10747"/>
        <dbReference type="Rhea" id="RHEA-COMP:10748"/>
        <dbReference type="ChEBI" id="CHEBI:83833"/>
        <dbReference type="ChEBI" id="CHEBI:83834"/>
        <dbReference type="EC" id="5.2.1.8"/>
    </reaction>
</comment>
<keyword evidence="6" id="KW-0472">Membrane</keyword>
<evidence type="ECO:0000256" key="5">
    <source>
        <dbReference type="SAM" id="MobiDB-lite"/>
    </source>
</evidence>
<dbReference type="Pfam" id="PF00254">
    <property type="entry name" value="FKBP_C"/>
    <property type="match status" value="1"/>
</dbReference>
<reference evidence="8" key="1">
    <citation type="submission" date="2025-08" db="UniProtKB">
        <authorList>
            <consortium name="Ensembl"/>
        </authorList>
    </citation>
    <scope>IDENTIFICATION</scope>
</reference>
<sequence>MASGGEGTDDLALSGTGLLDLMSPELERTSTPELERTSTPELERTSTPKLDSGEEFEVLPDRDTEEEQDEIPPLEDAPEWLDVLGSGLLKKKVLVEGLGQDSRPVKGQDVTIRMKAMLEDGIVVLEEPRLTFTLGDCDIIQALDLCVQLMEMGEKSLIVSEAKYCFGSQGRYPNIPPNTPLTLEVELLAAQQGPIWEILNGEERVELANRKREYGNGHYQRADYMLAVNSYDIALRIINSGCKVDFSPDEEEDLLEVKLKCLNNLAAAQLKLNHHEAAMHSCNQVLRLEPENIKALFRKGKVLALQGEYGESIRILKNALTLEPWNRTIQTELSRMVRKYAEQKSDESVALVKYDGWGTERKEGSGSYRSIPWKWLFGATVMALGGVALSVVIAARN</sequence>
<evidence type="ECO:0000259" key="7">
    <source>
        <dbReference type="PROSITE" id="PS50059"/>
    </source>
</evidence>
<proteinExistence type="predicted"/>
<keyword evidence="1" id="KW-0677">Repeat</keyword>
<dbReference type="SMART" id="SM00028">
    <property type="entry name" value="TPR"/>
    <property type="match status" value="2"/>
</dbReference>
<organism evidence="8 9">
    <name type="scientific">Varanus komodoensis</name>
    <name type="common">Komodo dragon</name>
    <dbReference type="NCBI Taxonomy" id="61221"/>
    <lineage>
        <taxon>Eukaryota</taxon>
        <taxon>Metazoa</taxon>
        <taxon>Chordata</taxon>
        <taxon>Craniata</taxon>
        <taxon>Vertebrata</taxon>
        <taxon>Euteleostomi</taxon>
        <taxon>Lepidosauria</taxon>
        <taxon>Squamata</taxon>
        <taxon>Bifurcata</taxon>
        <taxon>Unidentata</taxon>
        <taxon>Episquamata</taxon>
        <taxon>Toxicofera</taxon>
        <taxon>Anguimorpha</taxon>
        <taxon>Paleoanguimorpha</taxon>
        <taxon>Varanoidea</taxon>
        <taxon>Varanidae</taxon>
        <taxon>Varanus</taxon>
    </lineage>
</organism>
<dbReference type="InterPro" id="IPR019734">
    <property type="entry name" value="TPR_rpt"/>
</dbReference>
<dbReference type="SUPFAM" id="SSF54534">
    <property type="entry name" value="FKBP-like"/>
    <property type="match status" value="1"/>
</dbReference>
<evidence type="ECO:0000256" key="4">
    <source>
        <dbReference type="PROSITE-ProRule" id="PRU00339"/>
    </source>
</evidence>
<dbReference type="Gene3D" id="1.25.40.10">
    <property type="entry name" value="Tetratricopeptide repeat domain"/>
    <property type="match status" value="1"/>
</dbReference>
<reference evidence="8" key="2">
    <citation type="submission" date="2025-09" db="UniProtKB">
        <authorList>
            <consortium name="Ensembl"/>
        </authorList>
    </citation>
    <scope>IDENTIFICATION</scope>
</reference>
<evidence type="ECO:0000256" key="1">
    <source>
        <dbReference type="ARBA" id="ARBA00022737"/>
    </source>
</evidence>
<dbReference type="PANTHER" id="PTHR46512:SF3">
    <property type="entry name" value="PEPTIDYL-PROLYL CIS-TRANS ISOMERASE FKBP8"/>
    <property type="match status" value="1"/>
</dbReference>
<dbReference type="Proteomes" id="UP000694545">
    <property type="component" value="Unplaced"/>
</dbReference>
<dbReference type="EC" id="5.2.1.8" evidence="3"/>
<keyword evidence="3" id="KW-0697">Rotamase</keyword>
<feature type="compositionally biased region" description="Basic and acidic residues" evidence="5">
    <location>
        <begin position="25"/>
        <end position="46"/>
    </location>
</feature>
<dbReference type="OMA" id="ICVASMK"/>
<dbReference type="InterPro" id="IPR001179">
    <property type="entry name" value="PPIase_FKBP_dom"/>
</dbReference>
<feature type="repeat" description="TPR" evidence="4">
    <location>
        <begin position="293"/>
        <end position="326"/>
    </location>
</feature>
<feature type="compositionally biased region" description="Acidic residues" evidence="5">
    <location>
        <begin position="53"/>
        <end position="70"/>
    </location>
</feature>
<dbReference type="GO" id="GO:0043066">
    <property type="term" value="P:negative regulation of apoptotic process"/>
    <property type="evidence" value="ECO:0007669"/>
    <property type="project" value="TreeGrafter"/>
</dbReference>
<evidence type="ECO:0000313" key="8">
    <source>
        <dbReference type="Ensembl" id="ENSVKKP00000015935.1"/>
    </source>
</evidence>
<evidence type="ECO:0000256" key="6">
    <source>
        <dbReference type="SAM" id="Phobius"/>
    </source>
</evidence>
<keyword evidence="3" id="KW-0413">Isomerase</keyword>
<feature type="transmembrane region" description="Helical" evidence="6">
    <location>
        <begin position="375"/>
        <end position="395"/>
    </location>
</feature>
<dbReference type="GO" id="GO:0044183">
    <property type="term" value="F:protein folding chaperone"/>
    <property type="evidence" value="ECO:0007669"/>
    <property type="project" value="TreeGrafter"/>
</dbReference>
<dbReference type="Gene3D" id="3.10.50.40">
    <property type="match status" value="1"/>
</dbReference>
<dbReference type="InterPro" id="IPR046357">
    <property type="entry name" value="PPIase_dom_sf"/>
</dbReference>
<dbReference type="Ensembl" id="ENSVKKT00000016309.1">
    <property type="protein sequence ID" value="ENSVKKP00000015935.1"/>
    <property type="gene ID" value="ENSVKKG00000010862.1"/>
</dbReference>
<dbReference type="Pfam" id="PF13181">
    <property type="entry name" value="TPR_8"/>
    <property type="match status" value="1"/>
</dbReference>
<dbReference type="GO" id="GO:0005829">
    <property type="term" value="C:cytosol"/>
    <property type="evidence" value="ECO:0007669"/>
    <property type="project" value="TreeGrafter"/>
</dbReference>
<dbReference type="AlphaFoldDB" id="A0A8D2L2S9"/>
<evidence type="ECO:0000313" key="9">
    <source>
        <dbReference type="Proteomes" id="UP000694545"/>
    </source>
</evidence>
<feature type="region of interest" description="Disordered" evidence="5">
    <location>
        <begin position="1"/>
        <end position="70"/>
    </location>
</feature>
<protein>
    <recommendedName>
        <fullName evidence="3">peptidylprolyl isomerase</fullName>
        <ecNumber evidence="3">5.2.1.8</ecNumber>
    </recommendedName>
</protein>
<dbReference type="GO" id="GO:0003755">
    <property type="term" value="F:peptidyl-prolyl cis-trans isomerase activity"/>
    <property type="evidence" value="ECO:0007669"/>
    <property type="project" value="UniProtKB-KW"/>
</dbReference>
<accession>A0A8D2L2S9</accession>
<dbReference type="GO" id="GO:0005740">
    <property type="term" value="C:mitochondrial envelope"/>
    <property type="evidence" value="ECO:0007669"/>
    <property type="project" value="TreeGrafter"/>
</dbReference>
<dbReference type="PROSITE" id="PS50059">
    <property type="entry name" value="FKBP_PPIASE"/>
    <property type="match status" value="1"/>
</dbReference>
<keyword evidence="2 4" id="KW-0802">TPR repeat</keyword>
<dbReference type="GO" id="GO:0016020">
    <property type="term" value="C:membrane"/>
    <property type="evidence" value="ECO:0007669"/>
    <property type="project" value="TreeGrafter"/>
</dbReference>
<keyword evidence="6" id="KW-0812">Transmembrane</keyword>
<dbReference type="FunFam" id="1.25.40.10:FF:000113">
    <property type="entry name" value="Peptidylprolyl isomerase"/>
    <property type="match status" value="1"/>
</dbReference>
<dbReference type="InterPro" id="IPR011990">
    <property type="entry name" value="TPR-like_helical_dom_sf"/>
</dbReference>
<name>A0A8D2L2S9_VARKO</name>
<dbReference type="InterPro" id="IPR050754">
    <property type="entry name" value="FKBP4/5/8-like"/>
</dbReference>
<evidence type="ECO:0000256" key="3">
    <source>
        <dbReference type="PROSITE-ProRule" id="PRU00277"/>
    </source>
</evidence>
<dbReference type="PROSITE" id="PS50005">
    <property type="entry name" value="TPR"/>
    <property type="match status" value="1"/>
</dbReference>
<evidence type="ECO:0000256" key="2">
    <source>
        <dbReference type="ARBA" id="ARBA00022803"/>
    </source>
</evidence>
<feature type="domain" description="PPIase FKBP-type" evidence="7">
    <location>
        <begin position="107"/>
        <end position="191"/>
    </location>
</feature>
<dbReference type="SUPFAM" id="SSF48452">
    <property type="entry name" value="TPR-like"/>
    <property type="match status" value="1"/>
</dbReference>
<dbReference type="GO" id="GO:0012505">
    <property type="term" value="C:endomembrane system"/>
    <property type="evidence" value="ECO:0007669"/>
    <property type="project" value="TreeGrafter"/>
</dbReference>